<organism evidence="2 3">
    <name type="scientific">Catenulispora pinistramenti</name>
    <dbReference type="NCBI Taxonomy" id="2705254"/>
    <lineage>
        <taxon>Bacteria</taxon>
        <taxon>Bacillati</taxon>
        <taxon>Actinomycetota</taxon>
        <taxon>Actinomycetes</taxon>
        <taxon>Catenulisporales</taxon>
        <taxon>Catenulisporaceae</taxon>
        <taxon>Catenulispora</taxon>
    </lineage>
</organism>
<dbReference type="Proteomes" id="UP000730482">
    <property type="component" value="Unassembled WGS sequence"/>
</dbReference>
<feature type="compositionally biased region" description="Basic residues" evidence="1">
    <location>
        <begin position="1"/>
        <end position="10"/>
    </location>
</feature>
<sequence length="100" mass="11255">PGPRATHHDHHCAERHAAHRAERHATHEARRAARTTRDSGEPTPERTTRDAFTGAERALRKLTHAYLQAVSTPDTTRRDQARAILATARRDLRTILTPEA</sequence>
<feature type="compositionally biased region" description="Basic and acidic residues" evidence="1">
    <location>
        <begin position="11"/>
        <end position="49"/>
    </location>
</feature>
<evidence type="ECO:0000313" key="3">
    <source>
        <dbReference type="Proteomes" id="UP000730482"/>
    </source>
</evidence>
<accession>A0ABS5KNX4</accession>
<keyword evidence="3" id="KW-1185">Reference proteome</keyword>
<evidence type="ECO:0000313" key="2">
    <source>
        <dbReference type="EMBL" id="MBS2547739.1"/>
    </source>
</evidence>
<evidence type="ECO:0000256" key="1">
    <source>
        <dbReference type="SAM" id="MobiDB-lite"/>
    </source>
</evidence>
<comment type="caution">
    <text evidence="2">The sequence shown here is derived from an EMBL/GenBank/DDBJ whole genome shotgun (WGS) entry which is preliminary data.</text>
</comment>
<reference evidence="2 3" key="1">
    <citation type="submission" date="2020-02" db="EMBL/GenBank/DDBJ databases">
        <title>Acidophilic actinobacteria isolated from forest soil.</title>
        <authorList>
            <person name="Golinska P."/>
        </authorList>
    </citation>
    <scope>NUCLEOTIDE SEQUENCE [LARGE SCALE GENOMIC DNA]</scope>
    <source>
        <strain evidence="2 3">NL8</strain>
    </source>
</reference>
<gene>
    <name evidence="2" type="ORF">KGQ19_12760</name>
</gene>
<feature type="non-terminal residue" evidence="2">
    <location>
        <position position="1"/>
    </location>
</feature>
<feature type="region of interest" description="Disordered" evidence="1">
    <location>
        <begin position="1"/>
        <end position="52"/>
    </location>
</feature>
<proteinExistence type="predicted"/>
<protein>
    <submittedName>
        <fullName evidence="2">Uncharacterized protein</fullName>
    </submittedName>
</protein>
<dbReference type="RefSeq" id="WP_212009320.1">
    <property type="nucleotide sequence ID" value="NZ_JAAFYZ010000034.1"/>
</dbReference>
<name>A0ABS5KNX4_9ACTN</name>
<dbReference type="EMBL" id="JAAFYZ010000034">
    <property type="protein sequence ID" value="MBS2547739.1"/>
    <property type="molecule type" value="Genomic_DNA"/>
</dbReference>